<keyword evidence="1" id="KW-1003">Cell membrane</keyword>
<feature type="transmembrane region" description="Helical" evidence="5">
    <location>
        <begin position="64"/>
        <end position="82"/>
    </location>
</feature>
<dbReference type="EMBL" id="CP004121">
    <property type="protein sequence ID" value="AGF57138.1"/>
    <property type="molecule type" value="Genomic_DNA"/>
</dbReference>
<dbReference type="InterPro" id="IPR003810">
    <property type="entry name" value="Mntp/YtaF"/>
</dbReference>
<feature type="transmembrane region" description="Helical" evidence="5">
    <location>
        <begin position="189"/>
        <end position="206"/>
    </location>
</feature>
<dbReference type="HOGENOM" id="CLU_094526_2_0_9"/>
<feature type="transmembrane region" description="Helical" evidence="5">
    <location>
        <begin position="6"/>
        <end position="22"/>
    </location>
</feature>
<gene>
    <name evidence="6" type="ORF">Cspa_c33770</name>
</gene>
<dbReference type="eggNOG" id="COG1971">
    <property type="taxonomic scope" value="Bacteria"/>
</dbReference>
<keyword evidence="4 5" id="KW-0472">Membrane</keyword>
<dbReference type="Proteomes" id="UP000011728">
    <property type="component" value="Chromosome"/>
</dbReference>
<keyword evidence="2 5" id="KW-0812">Transmembrane</keyword>
<keyword evidence="7" id="KW-1185">Reference proteome</keyword>
<evidence type="ECO:0000256" key="5">
    <source>
        <dbReference type="SAM" id="Phobius"/>
    </source>
</evidence>
<keyword evidence="3 5" id="KW-1133">Transmembrane helix</keyword>
<evidence type="ECO:0000256" key="4">
    <source>
        <dbReference type="ARBA" id="ARBA00023136"/>
    </source>
</evidence>
<dbReference type="PANTHER" id="PTHR35529">
    <property type="entry name" value="MANGANESE EFFLUX PUMP MNTP-RELATED"/>
    <property type="match status" value="1"/>
</dbReference>
<evidence type="ECO:0000256" key="1">
    <source>
        <dbReference type="ARBA" id="ARBA00022475"/>
    </source>
</evidence>
<dbReference type="KEGG" id="csr:Cspa_c33770"/>
<protein>
    <recommendedName>
        <fullName evidence="8">Sporulation protein YtaF</fullName>
    </recommendedName>
</protein>
<name>M1MLM1_9CLOT</name>
<sequence>MIFLSPLLLAITSTIFTLQVSSNFKNKKIQLPKFIILLIAIIVTIGTFISMLLGKFILTFFDPSLGNIFGAVVLSLSGVYFISDNFRLQKKHAGYDTSFYFENGLQYKSILENPSIVDLDKSNSIELKEGLTLSTALILNTLYTTFGAGLTGINISISIFFYFIFSVLFLYLGSLYFNTDVYNWLKKNGSIISGLIIIILGIYEAFI</sequence>
<evidence type="ECO:0000313" key="6">
    <source>
        <dbReference type="EMBL" id="AGF57138.1"/>
    </source>
</evidence>
<organism evidence="6 7">
    <name type="scientific">Clostridium saccharoperbutylacetonicum N1-4(HMT)</name>
    <dbReference type="NCBI Taxonomy" id="931276"/>
    <lineage>
        <taxon>Bacteria</taxon>
        <taxon>Bacillati</taxon>
        <taxon>Bacillota</taxon>
        <taxon>Clostridia</taxon>
        <taxon>Eubacteriales</taxon>
        <taxon>Clostridiaceae</taxon>
        <taxon>Clostridium</taxon>
    </lineage>
</organism>
<evidence type="ECO:0000256" key="2">
    <source>
        <dbReference type="ARBA" id="ARBA00022692"/>
    </source>
</evidence>
<proteinExistence type="predicted"/>
<dbReference type="AlphaFoldDB" id="M1MLM1"/>
<evidence type="ECO:0000313" key="7">
    <source>
        <dbReference type="Proteomes" id="UP000011728"/>
    </source>
</evidence>
<feature type="transmembrane region" description="Helical" evidence="5">
    <location>
        <begin position="159"/>
        <end position="177"/>
    </location>
</feature>
<dbReference type="PANTHER" id="PTHR35529:SF2">
    <property type="entry name" value="SPORULATION PROTEIN YTAF-RELATED"/>
    <property type="match status" value="1"/>
</dbReference>
<dbReference type="PATRIC" id="fig|931276.5.peg.3402"/>
<evidence type="ECO:0000256" key="3">
    <source>
        <dbReference type="ARBA" id="ARBA00022989"/>
    </source>
</evidence>
<dbReference type="OrthoDB" id="1679205at2"/>
<accession>M1MLM1</accession>
<feature type="transmembrane region" description="Helical" evidence="5">
    <location>
        <begin position="34"/>
        <end position="58"/>
    </location>
</feature>
<dbReference type="RefSeq" id="WP_015393456.1">
    <property type="nucleotide sequence ID" value="NC_020291.1"/>
</dbReference>
<reference evidence="6 7" key="1">
    <citation type="submission" date="2013-02" db="EMBL/GenBank/DDBJ databases">
        <title>Genome sequence of Clostridium saccharoperbutylacetonicum N1-4(HMT).</title>
        <authorList>
            <person name="Poehlein A."/>
            <person name="Daniel R."/>
        </authorList>
    </citation>
    <scope>NUCLEOTIDE SEQUENCE [LARGE SCALE GENOMIC DNA]</scope>
    <source>
        <strain evidence="7">N1-4(HMT)</strain>
    </source>
</reference>
<evidence type="ECO:0008006" key="8">
    <source>
        <dbReference type="Google" id="ProtNLM"/>
    </source>
</evidence>
<dbReference type="STRING" id="36745.CLSAP_31410"/>